<evidence type="ECO:0000256" key="1">
    <source>
        <dbReference type="SAM" id="SignalP"/>
    </source>
</evidence>
<evidence type="ECO:0000313" key="3">
    <source>
        <dbReference type="Proteomes" id="UP001203058"/>
    </source>
</evidence>
<organism evidence="2 3">
    <name type="scientific">Sphingomonas telluris</name>
    <dbReference type="NCBI Taxonomy" id="2907998"/>
    <lineage>
        <taxon>Bacteria</taxon>
        <taxon>Pseudomonadati</taxon>
        <taxon>Pseudomonadota</taxon>
        <taxon>Alphaproteobacteria</taxon>
        <taxon>Sphingomonadales</taxon>
        <taxon>Sphingomonadaceae</taxon>
        <taxon>Sphingomonas</taxon>
    </lineage>
</organism>
<feature type="chain" id="PRO_5046978403" evidence="1">
    <location>
        <begin position="25"/>
        <end position="46"/>
    </location>
</feature>
<keyword evidence="3" id="KW-1185">Reference proteome</keyword>
<keyword evidence="1" id="KW-0732">Signal</keyword>
<sequence length="46" mass="4729">MKFVIVIAASIASAVLLVPTVTQAEPTSTAQHVHVAATKAVSELRA</sequence>
<gene>
    <name evidence="2" type="ORF">LZ016_06485</name>
</gene>
<dbReference type="EMBL" id="JAKZHW010000001">
    <property type="protein sequence ID" value="MCH8615746.1"/>
    <property type="molecule type" value="Genomic_DNA"/>
</dbReference>
<evidence type="ECO:0000313" key="2">
    <source>
        <dbReference type="EMBL" id="MCH8615746.1"/>
    </source>
</evidence>
<dbReference type="RefSeq" id="WP_241446589.1">
    <property type="nucleotide sequence ID" value="NZ_JAKZHW010000001.1"/>
</dbReference>
<reference evidence="2 3" key="1">
    <citation type="submission" date="2022-03" db="EMBL/GenBank/DDBJ databases">
        <authorList>
            <person name="Jo J.-H."/>
            <person name="Im W.-T."/>
        </authorList>
    </citation>
    <scope>NUCLEOTIDE SEQUENCE [LARGE SCALE GENOMIC DNA]</scope>
    <source>
        <strain evidence="2 3">SM33</strain>
    </source>
</reference>
<name>A0ABS9VLB0_9SPHN</name>
<feature type="signal peptide" evidence="1">
    <location>
        <begin position="1"/>
        <end position="24"/>
    </location>
</feature>
<dbReference type="Proteomes" id="UP001203058">
    <property type="component" value="Unassembled WGS sequence"/>
</dbReference>
<accession>A0ABS9VLB0</accession>
<protein>
    <submittedName>
        <fullName evidence="2">Uncharacterized protein</fullName>
    </submittedName>
</protein>
<comment type="caution">
    <text evidence="2">The sequence shown here is derived from an EMBL/GenBank/DDBJ whole genome shotgun (WGS) entry which is preliminary data.</text>
</comment>
<proteinExistence type="predicted"/>